<evidence type="ECO:0000256" key="9">
    <source>
        <dbReference type="RuleBase" id="RU363034"/>
    </source>
</evidence>
<dbReference type="NCBIfam" id="NF007020">
    <property type="entry name" value="PRK09485.1"/>
    <property type="match status" value="1"/>
</dbReference>
<dbReference type="InterPro" id="IPR043504">
    <property type="entry name" value="Peptidase_S1_PA_chymotrypsin"/>
</dbReference>
<dbReference type="InterPro" id="IPR051486">
    <property type="entry name" value="Hcy_S-methyltransferase"/>
</dbReference>
<evidence type="ECO:0000313" key="12">
    <source>
        <dbReference type="Proteomes" id="UP000046395"/>
    </source>
</evidence>
<dbReference type="SUPFAM" id="SSF82282">
    <property type="entry name" value="Homocysteine S-methyltransferase"/>
    <property type="match status" value="1"/>
</dbReference>
<dbReference type="PROSITE" id="PS50970">
    <property type="entry name" value="HCY"/>
    <property type="match status" value="1"/>
</dbReference>
<evidence type="ECO:0000256" key="6">
    <source>
        <dbReference type="ARBA" id="ARBA00024195"/>
    </source>
</evidence>
<dbReference type="Proteomes" id="UP000046395">
    <property type="component" value="Unassembled WGS sequence"/>
</dbReference>
<comment type="caution">
    <text evidence="8">Lacks conserved residue(s) required for the propagation of feature annotation.</text>
</comment>
<dbReference type="CDD" id="cd00190">
    <property type="entry name" value="Tryp_SPc"/>
    <property type="match status" value="1"/>
</dbReference>
<dbReference type="PANTHER" id="PTHR46015:SF1">
    <property type="entry name" value="HOMOCYSTEINE S-METHYLTRANSFERASE-LIKE ISOFORM 1"/>
    <property type="match status" value="1"/>
</dbReference>
<dbReference type="PROSITE" id="PS00134">
    <property type="entry name" value="TRYPSIN_HIS"/>
    <property type="match status" value="1"/>
</dbReference>
<dbReference type="Gene3D" id="2.40.10.10">
    <property type="entry name" value="Trypsin-like serine proteases"/>
    <property type="match status" value="1"/>
</dbReference>
<keyword evidence="9" id="KW-0645">Protease</keyword>
<dbReference type="InterPro" id="IPR001314">
    <property type="entry name" value="Peptidase_S1A"/>
</dbReference>
<evidence type="ECO:0000256" key="4">
    <source>
        <dbReference type="ARBA" id="ARBA00022833"/>
    </source>
</evidence>
<dbReference type="SMART" id="SM00020">
    <property type="entry name" value="Tryp_SPc"/>
    <property type="match status" value="1"/>
</dbReference>
<proteinExistence type="inferred from homology"/>
<evidence type="ECO:0000256" key="3">
    <source>
        <dbReference type="ARBA" id="ARBA00022723"/>
    </source>
</evidence>
<dbReference type="GO" id="GO:0032259">
    <property type="term" value="P:methylation"/>
    <property type="evidence" value="ECO:0007669"/>
    <property type="project" value="UniProtKB-KW"/>
</dbReference>
<dbReference type="InterPro" id="IPR036589">
    <property type="entry name" value="HCY_dom_sf"/>
</dbReference>
<dbReference type="InterPro" id="IPR001254">
    <property type="entry name" value="Trypsin_dom"/>
</dbReference>
<reference evidence="13" key="1">
    <citation type="submission" date="2019-12" db="UniProtKB">
        <authorList>
            <consortium name="WormBaseParasite"/>
        </authorList>
    </citation>
    <scope>IDENTIFICATION</scope>
</reference>
<dbReference type="WBParaSite" id="TMUE_2000008732.1">
    <property type="protein sequence ID" value="TMUE_2000008732.1"/>
    <property type="gene ID" value="WBGene00290404"/>
</dbReference>
<comment type="similarity">
    <text evidence="6">Belongs to the peptidase S1 family. CLIP subfamily.</text>
</comment>
<evidence type="ECO:0000256" key="8">
    <source>
        <dbReference type="PROSITE-ProRule" id="PRU00333"/>
    </source>
</evidence>
<protein>
    <submittedName>
        <fullName evidence="13">Hcy-binding domain-containing protein</fullName>
    </submittedName>
</protein>
<evidence type="ECO:0000256" key="2">
    <source>
        <dbReference type="ARBA" id="ARBA00022679"/>
    </source>
</evidence>
<organism evidence="12 13">
    <name type="scientific">Trichuris muris</name>
    <name type="common">Mouse whipworm</name>
    <dbReference type="NCBI Taxonomy" id="70415"/>
    <lineage>
        <taxon>Eukaryota</taxon>
        <taxon>Metazoa</taxon>
        <taxon>Ecdysozoa</taxon>
        <taxon>Nematoda</taxon>
        <taxon>Enoplea</taxon>
        <taxon>Dorylaimia</taxon>
        <taxon>Trichinellida</taxon>
        <taxon>Trichuridae</taxon>
        <taxon>Trichuris</taxon>
    </lineage>
</organism>
<dbReference type="SUPFAM" id="SSF50494">
    <property type="entry name" value="Trypsin-like serine proteases"/>
    <property type="match status" value="1"/>
</dbReference>
<dbReference type="GO" id="GO:0008898">
    <property type="term" value="F:S-adenosylmethionine-homocysteine S-methyltransferase activity"/>
    <property type="evidence" value="ECO:0007669"/>
    <property type="project" value="TreeGrafter"/>
</dbReference>
<dbReference type="PANTHER" id="PTHR46015">
    <property type="entry name" value="ZGC:172121"/>
    <property type="match status" value="1"/>
</dbReference>
<comment type="pathway">
    <text evidence="7">Amino-acid biosynthesis; L-methionine biosynthesis via de novo pathway.</text>
</comment>
<dbReference type="GO" id="GO:0046872">
    <property type="term" value="F:metal ion binding"/>
    <property type="evidence" value="ECO:0007669"/>
    <property type="project" value="UniProtKB-KW"/>
</dbReference>
<dbReference type="InterPro" id="IPR009003">
    <property type="entry name" value="Peptidase_S1_PA"/>
</dbReference>
<keyword evidence="5" id="KW-1015">Disulfide bond</keyword>
<feature type="domain" description="Peptidase S1" evidence="10">
    <location>
        <begin position="306"/>
        <end position="551"/>
    </location>
</feature>
<dbReference type="GO" id="GO:0033528">
    <property type="term" value="P:S-methylmethionine cycle"/>
    <property type="evidence" value="ECO:0007669"/>
    <property type="project" value="TreeGrafter"/>
</dbReference>
<evidence type="ECO:0000259" key="10">
    <source>
        <dbReference type="PROSITE" id="PS50240"/>
    </source>
</evidence>
<dbReference type="STRING" id="70415.A0A5S6QPD9"/>
<name>A0A5S6QPD9_TRIMR</name>
<dbReference type="InterPro" id="IPR018114">
    <property type="entry name" value="TRYPSIN_HIS"/>
</dbReference>
<feature type="domain" description="Hcy-binding" evidence="11">
    <location>
        <begin position="1"/>
        <end position="300"/>
    </location>
</feature>
<keyword evidence="3" id="KW-0479">Metal-binding</keyword>
<dbReference type="FunFam" id="2.40.10.10:FF:000002">
    <property type="entry name" value="Transmembrane protease serine"/>
    <property type="match status" value="1"/>
</dbReference>
<dbReference type="PROSITE" id="PS50240">
    <property type="entry name" value="TRYPSIN_DOM"/>
    <property type="match status" value="1"/>
</dbReference>
<dbReference type="Pfam" id="PF02574">
    <property type="entry name" value="S-methyl_trans"/>
    <property type="match status" value="1"/>
</dbReference>
<keyword evidence="9" id="KW-0720">Serine protease</keyword>
<sequence>MTELFKHPMVLDGSMGTRLVEMGCSYIEGNPLWSAAALLKDPQKVVRVHCEYLAAGATILETNTYQCALSNLVKYHGCSRDMAQDVLRLGVRLARQAIETHCVERGVPVNGLLIAGSVGPYGTVLHDCSEYNGRYIDTVQPELVKDYFSSQIEVLCSAGVDLLAIETLPSLHEARIAADIVSKLSNVPTWISFSCKEECLTNYGDPFGDVISELNQCSSIAAIGLNCTHPKEITNLLTCSPNRKPTVVYPNSGSVSANHACKDRPSFAAYANEWMSHGAKVIGGNDVVCGITAVPPNIPIHYPGRIINGWEATPHSIPWQVRVKTTVLPGLHTYCGGSLIQLEKGNGTDLVLTAAHCVHFAEHWLESQQIEVTAGIHDLHGKEQYRKSVMARSFKGSSNEDAYDHNSVNNDFVVIKLEQQVPHTPHTRPICLPNPNEPLPFNKICYTSGWGTTNANATTWPSKLMQVEAQIFPYEMCDRQINNKTMLCAGLLGEPKSACFGDSGGPLACETDNAWFLYGIVSWGRRCASWTEPVIYTRVPYFVDHIREIGKIL</sequence>
<evidence type="ECO:0000256" key="7">
    <source>
        <dbReference type="ARBA" id="ARBA00034478"/>
    </source>
</evidence>
<dbReference type="PROSITE" id="PS00135">
    <property type="entry name" value="TRYPSIN_SER"/>
    <property type="match status" value="1"/>
</dbReference>
<evidence type="ECO:0000313" key="13">
    <source>
        <dbReference type="WBParaSite" id="TMUE_2000008732.1"/>
    </source>
</evidence>
<evidence type="ECO:0000256" key="1">
    <source>
        <dbReference type="ARBA" id="ARBA00022603"/>
    </source>
</evidence>
<dbReference type="Gene3D" id="3.20.20.330">
    <property type="entry name" value="Homocysteine-binding-like domain"/>
    <property type="match status" value="1"/>
</dbReference>
<dbReference type="InterPro" id="IPR033116">
    <property type="entry name" value="TRYPSIN_SER"/>
</dbReference>
<dbReference type="GO" id="GO:0004252">
    <property type="term" value="F:serine-type endopeptidase activity"/>
    <property type="evidence" value="ECO:0007669"/>
    <property type="project" value="InterPro"/>
</dbReference>
<keyword evidence="1" id="KW-0489">Methyltransferase</keyword>
<accession>A0A5S6QPD9</accession>
<dbReference type="PRINTS" id="PR00722">
    <property type="entry name" value="CHYMOTRYPSIN"/>
</dbReference>
<evidence type="ECO:0000259" key="11">
    <source>
        <dbReference type="PROSITE" id="PS50970"/>
    </source>
</evidence>
<dbReference type="AlphaFoldDB" id="A0A5S6QPD9"/>
<keyword evidence="12" id="KW-1185">Reference proteome</keyword>
<keyword evidence="4" id="KW-0862">Zinc</keyword>
<dbReference type="GO" id="GO:0006508">
    <property type="term" value="P:proteolysis"/>
    <property type="evidence" value="ECO:0007669"/>
    <property type="project" value="UniProtKB-KW"/>
</dbReference>
<keyword evidence="9" id="KW-0378">Hydrolase</keyword>
<dbReference type="InterPro" id="IPR003726">
    <property type="entry name" value="HCY_dom"/>
</dbReference>
<dbReference type="GO" id="GO:0009086">
    <property type="term" value="P:methionine biosynthetic process"/>
    <property type="evidence" value="ECO:0007669"/>
    <property type="project" value="TreeGrafter"/>
</dbReference>
<dbReference type="Pfam" id="PF00089">
    <property type="entry name" value="Trypsin"/>
    <property type="match status" value="1"/>
</dbReference>
<keyword evidence="2" id="KW-0808">Transferase</keyword>
<evidence type="ECO:0000256" key="5">
    <source>
        <dbReference type="ARBA" id="ARBA00023157"/>
    </source>
</evidence>